<dbReference type="SUPFAM" id="SSF51735">
    <property type="entry name" value="NAD(P)-binding Rossmann-fold domains"/>
    <property type="match status" value="1"/>
</dbReference>
<evidence type="ECO:0000313" key="1">
    <source>
        <dbReference type="EMBL" id="PMD48414.1"/>
    </source>
</evidence>
<dbReference type="STRING" id="1149755.A0A2J6SCC5"/>
<name>A0A2J6SCC5_HYAVF</name>
<dbReference type="InterPro" id="IPR036291">
    <property type="entry name" value="NAD(P)-bd_dom_sf"/>
</dbReference>
<organism evidence="1 2">
    <name type="scientific">Hyaloscypha variabilis (strain UAMH 11265 / GT02V1 / F)</name>
    <name type="common">Meliniomyces variabilis</name>
    <dbReference type="NCBI Taxonomy" id="1149755"/>
    <lineage>
        <taxon>Eukaryota</taxon>
        <taxon>Fungi</taxon>
        <taxon>Dikarya</taxon>
        <taxon>Ascomycota</taxon>
        <taxon>Pezizomycotina</taxon>
        <taxon>Leotiomycetes</taxon>
        <taxon>Helotiales</taxon>
        <taxon>Hyaloscyphaceae</taxon>
        <taxon>Hyaloscypha</taxon>
        <taxon>Hyaloscypha variabilis</taxon>
    </lineage>
</organism>
<reference evidence="1 2" key="1">
    <citation type="submission" date="2016-04" db="EMBL/GenBank/DDBJ databases">
        <title>A degradative enzymes factory behind the ericoid mycorrhizal symbiosis.</title>
        <authorList>
            <consortium name="DOE Joint Genome Institute"/>
            <person name="Martino E."/>
            <person name="Morin E."/>
            <person name="Grelet G."/>
            <person name="Kuo A."/>
            <person name="Kohler A."/>
            <person name="Daghino S."/>
            <person name="Barry K."/>
            <person name="Choi C."/>
            <person name="Cichocki N."/>
            <person name="Clum A."/>
            <person name="Copeland A."/>
            <person name="Hainaut M."/>
            <person name="Haridas S."/>
            <person name="Labutti K."/>
            <person name="Lindquist E."/>
            <person name="Lipzen A."/>
            <person name="Khouja H.-R."/>
            <person name="Murat C."/>
            <person name="Ohm R."/>
            <person name="Olson A."/>
            <person name="Spatafora J."/>
            <person name="Veneault-Fourrey C."/>
            <person name="Henrissat B."/>
            <person name="Grigoriev I."/>
            <person name="Martin F."/>
            <person name="Perotto S."/>
        </authorList>
    </citation>
    <scope>NUCLEOTIDE SEQUENCE [LARGE SCALE GENOMIC DNA]</scope>
    <source>
        <strain evidence="1 2">F</strain>
    </source>
</reference>
<proteinExistence type="predicted"/>
<dbReference type="PANTHER" id="PTHR14097">
    <property type="entry name" value="OXIDOREDUCTASE HTATIP2"/>
    <property type="match status" value="1"/>
</dbReference>
<dbReference type="Proteomes" id="UP000235786">
    <property type="component" value="Unassembled WGS sequence"/>
</dbReference>
<gene>
    <name evidence="1" type="ORF">L207DRAFT_627146</name>
</gene>
<protein>
    <recommendedName>
        <fullName evidence="3">NAD(P)-binding domain-containing protein</fullName>
    </recommendedName>
</protein>
<dbReference type="PANTHER" id="PTHR14097:SF9">
    <property type="entry name" value="EPIMERASE, PUTATIVE (AFU_ORTHOLOGUE AFUA_8G07320)-RELATED"/>
    <property type="match status" value="1"/>
</dbReference>
<evidence type="ECO:0000313" key="2">
    <source>
        <dbReference type="Proteomes" id="UP000235786"/>
    </source>
</evidence>
<accession>A0A2J6SCC5</accession>
<evidence type="ECO:0008006" key="3">
    <source>
        <dbReference type="Google" id="ProtNLM"/>
    </source>
</evidence>
<dbReference type="Gene3D" id="3.40.50.720">
    <property type="entry name" value="NAD(P)-binding Rossmann-like Domain"/>
    <property type="match status" value="1"/>
</dbReference>
<keyword evidence="2" id="KW-1185">Reference proteome</keyword>
<dbReference type="OrthoDB" id="3535423at2759"/>
<sequence>MKFILTGCTGFIGSEVLSQCLRNPTITSVVALSRRKLPDSVANDPKLKLVIMKDFNLYSESALKEISGADACIWCMGTTAGDKVLEVDYPLAFGNAFSPTPKKKFRYIYLSGATTERDQEKPLWFKADMRKMKGQAEQNMLDFVTTEGTKGLWETLIVKSGFVISKDIRSPRDIMGWMMGMKACIRVDELAATMIDAALNGWRENTLKDVQAMGIRGREILGRS</sequence>
<dbReference type="AlphaFoldDB" id="A0A2J6SCC5"/>
<dbReference type="EMBL" id="KZ613937">
    <property type="protein sequence ID" value="PMD48414.1"/>
    <property type="molecule type" value="Genomic_DNA"/>
</dbReference>